<evidence type="ECO:0000256" key="4">
    <source>
        <dbReference type="ARBA" id="ARBA00022525"/>
    </source>
</evidence>
<comment type="subcellular location">
    <subcellularLocation>
        <location evidence="1">Secreted</location>
    </subcellularLocation>
</comment>
<protein>
    <submittedName>
        <fullName evidence="7">Leguminosin group486 secreted peptide</fullName>
    </submittedName>
</protein>
<evidence type="ECO:0000256" key="6">
    <source>
        <dbReference type="SAM" id="Phobius"/>
    </source>
</evidence>
<dbReference type="AlphaFoldDB" id="A0A072U9S8"/>
<dbReference type="GO" id="GO:0060320">
    <property type="term" value="P:rejection of self pollen"/>
    <property type="evidence" value="ECO:0007669"/>
    <property type="project" value="UniProtKB-KW"/>
</dbReference>
<evidence type="ECO:0000256" key="2">
    <source>
        <dbReference type="ARBA" id="ARBA00005581"/>
    </source>
</evidence>
<keyword evidence="6" id="KW-1133">Transmembrane helix</keyword>
<reference evidence="8" key="3">
    <citation type="submission" date="2015-04" db="UniProtKB">
        <authorList>
            <consortium name="EnsemblPlants"/>
        </authorList>
    </citation>
    <scope>IDENTIFICATION</scope>
    <source>
        <strain evidence="8">cv. Jemalong A17</strain>
    </source>
</reference>
<feature type="transmembrane region" description="Helical" evidence="6">
    <location>
        <begin position="20"/>
        <end position="37"/>
    </location>
</feature>
<dbReference type="HOGENOM" id="CLU_875423_0_0_1"/>
<sequence length="318" mass="36248">MIDISLAGIVDLGMAYQNPIALKFSILIIVVILAFEAREITAGLYSRVTVTIINGVQKDPYPTDITLHCQSKQDDLGFHILKLEESYVFSFKPRFPTGTLFFCSFTWKESPQRHYIDIYDFKRDKCKNCTWRMNKGGGCRDSDGTGAFDDCMPWKSVELMDVNNTSKMGLPSSLQVGPFTSLYLGLPIGGDPRNEEVRKISWINWDTVCSKKENGGLGVRRIREFNLVLLAKWCWRMRVEKSSLWYKVLAARYGEVGGIIADEGRFNFVWWNNLILIKNAPGVGSGHIGSMIIFGREVGDGSQTLFWWNPWIWHGFEE</sequence>
<evidence type="ECO:0000256" key="5">
    <source>
        <dbReference type="ARBA" id="ARBA00022729"/>
    </source>
</evidence>
<keyword evidence="5" id="KW-0732">Signal</keyword>
<dbReference type="GO" id="GO:0005576">
    <property type="term" value="C:extracellular region"/>
    <property type="evidence" value="ECO:0007669"/>
    <property type="project" value="UniProtKB-SubCell"/>
</dbReference>
<dbReference type="Proteomes" id="UP000002051">
    <property type="component" value="Unassembled WGS sequence"/>
</dbReference>
<accession>A0A072U9S8</accession>
<organism evidence="7 9">
    <name type="scientific">Medicago truncatula</name>
    <name type="common">Barrel medic</name>
    <name type="synonym">Medicago tribuloides</name>
    <dbReference type="NCBI Taxonomy" id="3880"/>
    <lineage>
        <taxon>Eukaryota</taxon>
        <taxon>Viridiplantae</taxon>
        <taxon>Streptophyta</taxon>
        <taxon>Embryophyta</taxon>
        <taxon>Tracheophyta</taxon>
        <taxon>Spermatophyta</taxon>
        <taxon>Magnoliopsida</taxon>
        <taxon>eudicotyledons</taxon>
        <taxon>Gunneridae</taxon>
        <taxon>Pentapetalae</taxon>
        <taxon>rosids</taxon>
        <taxon>fabids</taxon>
        <taxon>Fabales</taxon>
        <taxon>Fabaceae</taxon>
        <taxon>Papilionoideae</taxon>
        <taxon>50 kb inversion clade</taxon>
        <taxon>NPAAA clade</taxon>
        <taxon>Hologalegina</taxon>
        <taxon>IRL clade</taxon>
        <taxon>Trifolieae</taxon>
        <taxon>Medicago</taxon>
    </lineage>
</organism>
<evidence type="ECO:0000313" key="7">
    <source>
        <dbReference type="EMBL" id="KEH22590.1"/>
    </source>
</evidence>
<evidence type="ECO:0000256" key="1">
    <source>
        <dbReference type="ARBA" id="ARBA00004613"/>
    </source>
</evidence>
<keyword evidence="6" id="KW-0812">Transmembrane</keyword>
<evidence type="ECO:0000313" key="9">
    <source>
        <dbReference type="Proteomes" id="UP000002051"/>
    </source>
</evidence>
<evidence type="ECO:0000313" key="8">
    <source>
        <dbReference type="EnsemblPlants" id="KEH22590"/>
    </source>
</evidence>
<keyword evidence="9" id="KW-1185">Reference proteome</keyword>
<dbReference type="PANTHER" id="PTHR31232">
    <property type="match status" value="1"/>
</dbReference>
<keyword evidence="3" id="KW-0713">Self-incompatibility</keyword>
<reference evidence="7 9" key="1">
    <citation type="journal article" date="2011" name="Nature">
        <title>The Medicago genome provides insight into the evolution of rhizobial symbioses.</title>
        <authorList>
            <person name="Young N.D."/>
            <person name="Debelle F."/>
            <person name="Oldroyd G.E."/>
            <person name="Geurts R."/>
            <person name="Cannon S.B."/>
            <person name="Udvardi M.K."/>
            <person name="Benedito V.A."/>
            <person name="Mayer K.F."/>
            <person name="Gouzy J."/>
            <person name="Schoof H."/>
            <person name="Van de Peer Y."/>
            <person name="Proost S."/>
            <person name="Cook D.R."/>
            <person name="Meyers B.C."/>
            <person name="Spannagl M."/>
            <person name="Cheung F."/>
            <person name="De Mita S."/>
            <person name="Krishnakumar V."/>
            <person name="Gundlach H."/>
            <person name="Zhou S."/>
            <person name="Mudge J."/>
            <person name="Bharti A.K."/>
            <person name="Murray J.D."/>
            <person name="Naoumkina M.A."/>
            <person name="Rosen B."/>
            <person name="Silverstein K.A."/>
            <person name="Tang H."/>
            <person name="Rombauts S."/>
            <person name="Zhao P.X."/>
            <person name="Zhou P."/>
            <person name="Barbe V."/>
            <person name="Bardou P."/>
            <person name="Bechner M."/>
            <person name="Bellec A."/>
            <person name="Berger A."/>
            <person name="Berges H."/>
            <person name="Bidwell S."/>
            <person name="Bisseling T."/>
            <person name="Choisne N."/>
            <person name="Couloux A."/>
            <person name="Denny R."/>
            <person name="Deshpande S."/>
            <person name="Dai X."/>
            <person name="Doyle J.J."/>
            <person name="Dudez A.M."/>
            <person name="Farmer A.D."/>
            <person name="Fouteau S."/>
            <person name="Franken C."/>
            <person name="Gibelin C."/>
            <person name="Gish J."/>
            <person name="Goldstein S."/>
            <person name="Gonzalez A.J."/>
            <person name="Green P.J."/>
            <person name="Hallab A."/>
            <person name="Hartog M."/>
            <person name="Hua A."/>
            <person name="Humphray S.J."/>
            <person name="Jeong D.H."/>
            <person name="Jing Y."/>
            <person name="Jocker A."/>
            <person name="Kenton S.M."/>
            <person name="Kim D.J."/>
            <person name="Klee K."/>
            <person name="Lai H."/>
            <person name="Lang C."/>
            <person name="Lin S."/>
            <person name="Macmil S.L."/>
            <person name="Magdelenat G."/>
            <person name="Matthews L."/>
            <person name="McCorrison J."/>
            <person name="Monaghan E.L."/>
            <person name="Mun J.H."/>
            <person name="Najar F.Z."/>
            <person name="Nicholson C."/>
            <person name="Noirot C."/>
            <person name="O'Bleness M."/>
            <person name="Paule C.R."/>
            <person name="Poulain J."/>
            <person name="Prion F."/>
            <person name="Qin B."/>
            <person name="Qu C."/>
            <person name="Retzel E.F."/>
            <person name="Riddle C."/>
            <person name="Sallet E."/>
            <person name="Samain S."/>
            <person name="Samson N."/>
            <person name="Sanders I."/>
            <person name="Saurat O."/>
            <person name="Scarpelli C."/>
            <person name="Schiex T."/>
            <person name="Segurens B."/>
            <person name="Severin A.J."/>
            <person name="Sherrier D.J."/>
            <person name="Shi R."/>
            <person name="Sims S."/>
            <person name="Singer S.R."/>
            <person name="Sinharoy S."/>
            <person name="Sterck L."/>
            <person name="Viollet A."/>
            <person name="Wang B.B."/>
            <person name="Wang K."/>
            <person name="Wang M."/>
            <person name="Wang X."/>
            <person name="Warfsmann J."/>
            <person name="Weissenbach J."/>
            <person name="White D.D."/>
            <person name="White J.D."/>
            <person name="Wiley G.B."/>
            <person name="Wincker P."/>
            <person name="Xing Y."/>
            <person name="Yang L."/>
            <person name="Yao Z."/>
            <person name="Ying F."/>
            <person name="Zhai J."/>
            <person name="Zhou L."/>
            <person name="Zuber A."/>
            <person name="Denarie J."/>
            <person name="Dixon R.A."/>
            <person name="May G.D."/>
            <person name="Schwartz D.C."/>
            <person name="Rogers J."/>
            <person name="Quetier F."/>
            <person name="Town C.D."/>
            <person name="Roe B.A."/>
        </authorList>
    </citation>
    <scope>NUCLEOTIDE SEQUENCE [LARGE SCALE GENOMIC DNA]</scope>
    <source>
        <strain evidence="7">A17</strain>
        <strain evidence="8 9">cv. Jemalong A17</strain>
    </source>
</reference>
<proteinExistence type="inferred from homology"/>
<evidence type="ECO:0000256" key="3">
    <source>
        <dbReference type="ARBA" id="ARBA00022471"/>
    </source>
</evidence>
<gene>
    <name evidence="7" type="ordered locus">MTR_7g055907</name>
</gene>
<dbReference type="EMBL" id="CM001223">
    <property type="protein sequence ID" value="KEH22590.1"/>
    <property type="molecule type" value="Genomic_DNA"/>
</dbReference>
<keyword evidence="6" id="KW-0472">Membrane</keyword>
<dbReference type="EnsemblPlants" id="KEH22590">
    <property type="protein sequence ID" value="KEH22590"/>
    <property type="gene ID" value="MTR_7g055907"/>
</dbReference>
<reference evidence="7 9" key="2">
    <citation type="journal article" date="2014" name="BMC Genomics">
        <title>An improved genome release (version Mt4.0) for the model legume Medicago truncatula.</title>
        <authorList>
            <person name="Tang H."/>
            <person name="Krishnakumar V."/>
            <person name="Bidwell S."/>
            <person name="Rosen B."/>
            <person name="Chan A."/>
            <person name="Zhou S."/>
            <person name="Gentzbittel L."/>
            <person name="Childs K.L."/>
            <person name="Yandell M."/>
            <person name="Gundlach H."/>
            <person name="Mayer K.F."/>
            <person name="Schwartz D.C."/>
            <person name="Town C.D."/>
        </authorList>
    </citation>
    <scope>GENOME REANNOTATION</scope>
    <source>
        <strain evidence="7">A17</strain>
        <strain evidence="8 9">cv. Jemalong A17</strain>
    </source>
</reference>
<dbReference type="PANTHER" id="PTHR31232:SF43">
    <property type="entry name" value="S-PROTEIN HOMOLOG 29-RELATED"/>
    <property type="match status" value="1"/>
</dbReference>
<comment type="similarity">
    <text evidence="2">Belongs to the plant self-incompatibility (S1) protein family.</text>
</comment>
<keyword evidence="4" id="KW-0964">Secreted</keyword>
<dbReference type="Pfam" id="PF05938">
    <property type="entry name" value="Self-incomp_S1"/>
    <property type="match status" value="1"/>
</dbReference>
<dbReference type="InterPro" id="IPR010264">
    <property type="entry name" value="Self-incomp_S1"/>
</dbReference>
<name>A0A072U9S8_MEDTR</name>